<feature type="region of interest" description="Disordered" evidence="5">
    <location>
        <begin position="95"/>
        <end position="161"/>
    </location>
</feature>
<feature type="compositionally biased region" description="Pro residues" evidence="5">
    <location>
        <begin position="574"/>
        <end position="583"/>
    </location>
</feature>
<accession>A0AA39YH56</accession>
<dbReference type="EMBL" id="JAULSV010000002">
    <property type="protein sequence ID" value="KAK0652573.1"/>
    <property type="molecule type" value="Genomic_DNA"/>
</dbReference>
<keyword evidence="4 6" id="KW-0472">Membrane</keyword>
<feature type="region of interest" description="Disordered" evidence="5">
    <location>
        <begin position="547"/>
        <end position="606"/>
    </location>
</feature>
<feature type="region of interest" description="Disordered" evidence="5">
    <location>
        <begin position="977"/>
        <end position="996"/>
    </location>
</feature>
<feature type="transmembrane region" description="Helical" evidence="6">
    <location>
        <begin position="1074"/>
        <end position="1098"/>
    </location>
</feature>
<evidence type="ECO:0000313" key="7">
    <source>
        <dbReference type="EMBL" id="KAK0652573.1"/>
    </source>
</evidence>
<evidence type="ECO:0008006" key="9">
    <source>
        <dbReference type="Google" id="ProtNLM"/>
    </source>
</evidence>
<proteinExistence type="predicted"/>
<dbReference type="SUPFAM" id="SSF144083">
    <property type="entry name" value="Magnesium transport protein CorA, transmembrane region"/>
    <property type="match status" value="1"/>
</dbReference>
<gene>
    <name evidence="7" type="ORF">B0T16DRAFT_103189</name>
</gene>
<dbReference type="PANTHER" id="PTHR46494:SF3">
    <property type="entry name" value="ZINC TRANSPORT PROTEIN ZNTB"/>
    <property type="match status" value="1"/>
</dbReference>
<evidence type="ECO:0000313" key="8">
    <source>
        <dbReference type="Proteomes" id="UP001174936"/>
    </source>
</evidence>
<feature type="compositionally biased region" description="Polar residues" evidence="5">
    <location>
        <begin position="195"/>
        <end position="217"/>
    </location>
</feature>
<evidence type="ECO:0000256" key="6">
    <source>
        <dbReference type="SAM" id="Phobius"/>
    </source>
</evidence>
<evidence type="ECO:0000256" key="3">
    <source>
        <dbReference type="ARBA" id="ARBA00022989"/>
    </source>
</evidence>
<feature type="region of interest" description="Disordered" evidence="5">
    <location>
        <begin position="1"/>
        <end position="58"/>
    </location>
</feature>
<feature type="compositionally biased region" description="Polar residues" evidence="5">
    <location>
        <begin position="22"/>
        <end position="35"/>
    </location>
</feature>
<dbReference type="GO" id="GO:0000287">
    <property type="term" value="F:magnesium ion binding"/>
    <property type="evidence" value="ECO:0007669"/>
    <property type="project" value="TreeGrafter"/>
</dbReference>
<dbReference type="GO" id="GO:0005886">
    <property type="term" value="C:plasma membrane"/>
    <property type="evidence" value="ECO:0007669"/>
    <property type="project" value="UniProtKB-SubCell"/>
</dbReference>
<dbReference type="GO" id="GO:0015087">
    <property type="term" value="F:cobalt ion transmembrane transporter activity"/>
    <property type="evidence" value="ECO:0007669"/>
    <property type="project" value="TreeGrafter"/>
</dbReference>
<dbReference type="PANTHER" id="PTHR46494">
    <property type="entry name" value="CORA FAMILY METAL ION TRANSPORTER (EUROFUNG)"/>
    <property type="match status" value="1"/>
</dbReference>
<dbReference type="AlphaFoldDB" id="A0AA39YH56"/>
<feature type="region of interest" description="Disordered" evidence="5">
    <location>
        <begin position="175"/>
        <end position="241"/>
    </location>
</feature>
<feature type="transmembrane region" description="Helical" evidence="6">
    <location>
        <begin position="1110"/>
        <end position="1130"/>
    </location>
</feature>
<dbReference type="InterPro" id="IPR045863">
    <property type="entry name" value="CorA_TM1_TM2"/>
</dbReference>
<evidence type="ECO:0000256" key="4">
    <source>
        <dbReference type="ARBA" id="ARBA00023136"/>
    </source>
</evidence>
<evidence type="ECO:0000256" key="1">
    <source>
        <dbReference type="ARBA" id="ARBA00004651"/>
    </source>
</evidence>
<protein>
    <recommendedName>
        <fullName evidence="9">Mg2+ transporter</fullName>
    </recommendedName>
</protein>
<dbReference type="GO" id="GO:0050897">
    <property type="term" value="F:cobalt ion binding"/>
    <property type="evidence" value="ECO:0007669"/>
    <property type="project" value="TreeGrafter"/>
</dbReference>
<dbReference type="GO" id="GO:0015095">
    <property type="term" value="F:magnesium ion transmembrane transporter activity"/>
    <property type="evidence" value="ECO:0007669"/>
    <property type="project" value="TreeGrafter"/>
</dbReference>
<dbReference type="Gene3D" id="1.20.58.340">
    <property type="entry name" value="Magnesium transport protein CorA, transmembrane region"/>
    <property type="match status" value="1"/>
</dbReference>
<dbReference type="InterPro" id="IPR002523">
    <property type="entry name" value="MgTranspt_CorA/ZnTranspt_ZntB"/>
</dbReference>
<keyword evidence="2 6" id="KW-0812">Transmembrane</keyword>
<evidence type="ECO:0000256" key="2">
    <source>
        <dbReference type="ARBA" id="ARBA00022692"/>
    </source>
</evidence>
<comment type="caution">
    <text evidence="7">The sequence shown here is derived from an EMBL/GenBank/DDBJ whole genome shotgun (WGS) entry which is preliminary data.</text>
</comment>
<name>A0AA39YH56_9PEZI</name>
<dbReference type="Pfam" id="PF01544">
    <property type="entry name" value="CorA"/>
    <property type="match status" value="1"/>
</dbReference>
<dbReference type="Proteomes" id="UP001174936">
    <property type="component" value="Unassembled WGS sequence"/>
</dbReference>
<keyword evidence="3 6" id="KW-1133">Transmembrane helix</keyword>
<keyword evidence="8" id="KW-1185">Reference proteome</keyword>
<evidence type="ECO:0000256" key="5">
    <source>
        <dbReference type="SAM" id="MobiDB-lite"/>
    </source>
</evidence>
<organism evidence="7 8">
    <name type="scientific">Cercophora newfieldiana</name>
    <dbReference type="NCBI Taxonomy" id="92897"/>
    <lineage>
        <taxon>Eukaryota</taxon>
        <taxon>Fungi</taxon>
        <taxon>Dikarya</taxon>
        <taxon>Ascomycota</taxon>
        <taxon>Pezizomycotina</taxon>
        <taxon>Sordariomycetes</taxon>
        <taxon>Sordariomycetidae</taxon>
        <taxon>Sordariales</taxon>
        <taxon>Lasiosphaeriaceae</taxon>
        <taxon>Cercophora</taxon>
    </lineage>
</organism>
<reference evidence="7" key="1">
    <citation type="submission" date="2023-06" db="EMBL/GenBank/DDBJ databases">
        <title>Genome-scale phylogeny and comparative genomics of the fungal order Sordariales.</title>
        <authorList>
            <consortium name="Lawrence Berkeley National Laboratory"/>
            <person name="Hensen N."/>
            <person name="Bonometti L."/>
            <person name="Westerberg I."/>
            <person name="Brannstrom I.O."/>
            <person name="Guillou S."/>
            <person name="Cros-Aarteil S."/>
            <person name="Calhoun S."/>
            <person name="Haridas S."/>
            <person name="Kuo A."/>
            <person name="Mondo S."/>
            <person name="Pangilinan J."/>
            <person name="Riley R."/>
            <person name="Labutti K."/>
            <person name="Andreopoulos B."/>
            <person name="Lipzen A."/>
            <person name="Chen C."/>
            <person name="Yanf M."/>
            <person name="Daum C."/>
            <person name="Ng V."/>
            <person name="Clum A."/>
            <person name="Steindorff A."/>
            <person name="Ohm R."/>
            <person name="Martin F."/>
            <person name="Silar P."/>
            <person name="Natvig D."/>
            <person name="Lalanne C."/>
            <person name="Gautier V."/>
            <person name="Ament-Velasquez S.L."/>
            <person name="Kruys A."/>
            <person name="Hutchinson M.I."/>
            <person name="Powell A.J."/>
            <person name="Barry K."/>
            <person name="Miller A.N."/>
            <person name="Grigoriev I.V."/>
            <person name="Debuchy R."/>
            <person name="Gladieux P."/>
            <person name="Thoren M.H."/>
            <person name="Johannesson H."/>
        </authorList>
    </citation>
    <scope>NUCLEOTIDE SEQUENCE</scope>
    <source>
        <strain evidence="7">SMH2532-1</strain>
    </source>
</reference>
<sequence length="1182" mass="133251">MQFDEDGAPLLPSVRRRETTPARMTTPRQLTNSVWQRPAPLEPRNGGAPGPAPEPYPAQGMPMYYPPYPMQYQLPPTYYQPYGPPYSQPYPVHFINTRSGPRSSTGSQEAVISTPRSRSRPADDRERVAQLPPQAPVVINNKIITGGDNSDSDDNKSRYSDDEIDVHVRRVMRTPIWRPSPPPRVRFDDGPDDIPSSTVYSFTPSRLSYAASTQPSMSIDDEPVPGKPEDDAGGAPRRDPDHAIRLSHISQSQYKGDHTLGGSHAVELTAALGSSLRYQHLFRWLHCTRTSMDFDEFSKEAIRVPNLTAIEQKGIRDLLSRVRRKFVKTVQTPDGRSVRHMEPACIQHILPPDSSLKGPGSARRTVTWVCLPYITLEKYSGLQGAPENPSAFPIETLLQAKFSRTDRERDMLQAVCQSKDIPGGLCYHVAQIWCLVVGNSLLFTYSRMTEETLRGDSISLLTEPTAVEKNPNARPSAAIAISHRQAILWSVPVDECHTWLDFLKHFREFWPQRLQFFHRKRPVAADNWPKVWNLAKHSDTKITLEMRIGRPPEPPPVGILVANNVGRNESGEPVPGPHSQPPPHPEDTPGSSQRTEGAPQNPGPTAVPVLAIFSRLPGVSDPKYDNLDEDALDDHFREVEDYILCQTTFGDRRAYTACPKSTRAKIYGQLEQRGVELSEATNVEREQQRDYEMQLDIFNAADLVFNFFFPSDVEIPTTGKFWGSLEDVINAVTNGSLQSRQAFKTTRSDLRSLSVQVQLFQEMFSQAGKQELAKVAVPKEIVQGWIHLLMALVYLPKDDDKSEMLLEDAKLLISSGMATAIHALSDKSLLDNSVFLPQELVTLLSLKLLQDSTLGMPDASQCYSACLQELAADIQSKPSDRSREYRISLLLEEIAIIQRMISAQTSVFESLMGFAQAGAGPGNSNQASRFVYQPDRPTETTGRRSGDMPTHFQAIRRELPRTELVEDYTPYYRSTSHNHHASHYSHYRDDRDPPSQIQRDYYYDTPMYNPFNPPEDFKLAPTDPDGFRVLLLNECLHFLAGRERDFSGFRSWASFLEKVNRNKIDTTKDRHDNAIYAFTIVTVVFLPLSAIASIFGMNTTDMRDMELGQWVYWAVALPVTALVIFLGLLWTGELGNIVGWVQSFGSQRHGYRSLVEVEPERFEEYGYGRLPPPPPPPRYRYA</sequence>
<feature type="compositionally biased region" description="Polar residues" evidence="5">
    <location>
        <begin position="96"/>
        <end position="116"/>
    </location>
</feature>
<comment type="subcellular location">
    <subcellularLocation>
        <location evidence="1">Cell membrane</location>
        <topology evidence="1">Multi-pass membrane protein</topology>
    </subcellularLocation>
</comment>